<sequence>MICTGPCRTTKQLHSAAHDLAHEGFDIRIGDEQSLDQAVAGTISKCTPRHCDSDEVGLKLLIPMNLRSADEARTANEWTQTWERETRWQQVGKTNGGGLSRPPRNRH</sequence>
<organism evidence="2">
    <name type="scientific">Spongospora subterranea</name>
    <dbReference type="NCBI Taxonomy" id="70186"/>
    <lineage>
        <taxon>Eukaryota</taxon>
        <taxon>Sar</taxon>
        <taxon>Rhizaria</taxon>
        <taxon>Endomyxa</taxon>
        <taxon>Phytomyxea</taxon>
        <taxon>Plasmodiophorida</taxon>
        <taxon>Plasmodiophoridae</taxon>
        <taxon>Spongospora</taxon>
    </lineage>
</organism>
<protein>
    <submittedName>
        <fullName evidence="2">Uncharacterized protein</fullName>
    </submittedName>
</protein>
<proteinExistence type="predicted"/>
<accession>A0A0H5QNG0</accession>
<evidence type="ECO:0000256" key="1">
    <source>
        <dbReference type="SAM" id="MobiDB-lite"/>
    </source>
</evidence>
<dbReference type="AlphaFoldDB" id="A0A0H5QNG0"/>
<feature type="region of interest" description="Disordered" evidence="1">
    <location>
        <begin position="83"/>
        <end position="107"/>
    </location>
</feature>
<evidence type="ECO:0000313" key="2">
    <source>
        <dbReference type="EMBL" id="CRZ02916.1"/>
    </source>
</evidence>
<dbReference type="EMBL" id="HACM01002474">
    <property type="protein sequence ID" value="CRZ02916.1"/>
    <property type="molecule type" value="Transcribed_RNA"/>
</dbReference>
<reference evidence="2" key="1">
    <citation type="submission" date="2015-04" db="EMBL/GenBank/DDBJ databases">
        <title>The genome sequence of the plant pathogenic Rhizarian Plasmodiophora brassicae reveals insights in its biotrophic life cycle and the origin of chitin synthesis.</title>
        <authorList>
            <person name="Schwelm A."/>
            <person name="Fogelqvist J."/>
            <person name="Knaust A."/>
            <person name="Julke S."/>
            <person name="Lilja T."/>
            <person name="Dhandapani V."/>
            <person name="Bonilla-Rosso G."/>
            <person name="Karlsson M."/>
            <person name="Shevchenko A."/>
            <person name="Choi S.R."/>
            <person name="Kim H.G."/>
            <person name="Park J.Y."/>
            <person name="Lim Y.P."/>
            <person name="Ludwig-Muller J."/>
            <person name="Dixelius C."/>
        </authorList>
    </citation>
    <scope>NUCLEOTIDE SEQUENCE</scope>
    <source>
        <tissue evidence="2">Potato root galls</tissue>
    </source>
</reference>
<name>A0A0H5QNG0_9EUKA</name>